<evidence type="ECO:0000313" key="1">
    <source>
        <dbReference type="EMBL" id="ATA79327.1"/>
    </source>
</evidence>
<gene>
    <name evidence="1" type="ORF">CGC59_06390</name>
</gene>
<reference evidence="2" key="1">
    <citation type="submission" date="2017-06" db="EMBL/GenBank/DDBJ databases">
        <title>Capnocytophaga spp. assemblies.</title>
        <authorList>
            <person name="Gulvik C.A."/>
        </authorList>
    </citation>
    <scope>NUCLEOTIDE SEQUENCE [LARGE SCALE GENOMIC DNA]</scope>
    <source>
        <strain evidence="2">H4486</strain>
    </source>
</reference>
<protein>
    <submittedName>
        <fullName evidence="1">Uncharacterized protein</fullName>
    </submittedName>
</protein>
<dbReference type="EMBL" id="CP022383">
    <property type="protein sequence ID" value="ATA79327.1"/>
    <property type="molecule type" value="Genomic_DNA"/>
</dbReference>
<accession>A0A250F5R3</accession>
<dbReference type="Proteomes" id="UP000217334">
    <property type="component" value="Chromosome"/>
</dbReference>
<dbReference type="AlphaFoldDB" id="A0A250F5R3"/>
<evidence type="ECO:0000313" key="2">
    <source>
        <dbReference type="Proteomes" id="UP000217334"/>
    </source>
</evidence>
<proteinExistence type="predicted"/>
<name>A0A250F5R3_CAPSP</name>
<sequence length="148" mass="17570">MKSIKVNKNKEIVFELGDRVFDILFGWGTVTHINNIIDDFCVKVTFDSKLKMWYTANGSLNELYTPTLSFTEYTIEGFNQVRTNPPIKYQEYIGKWGKFWDTEECVAIDKLMSVQMDKKRMLFYTNKGYHYIYFEPLTSEQIKILELK</sequence>
<organism evidence="1 2">
    <name type="scientific">Capnocytophaga sputigena</name>
    <dbReference type="NCBI Taxonomy" id="1019"/>
    <lineage>
        <taxon>Bacteria</taxon>
        <taxon>Pseudomonadati</taxon>
        <taxon>Bacteroidota</taxon>
        <taxon>Flavobacteriia</taxon>
        <taxon>Flavobacteriales</taxon>
        <taxon>Flavobacteriaceae</taxon>
        <taxon>Capnocytophaga</taxon>
    </lineage>
</organism>